<evidence type="ECO:0000313" key="5">
    <source>
        <dbReference type="EMBL" id="CCA18756.1"/>
    </source>
</evidence>
<feature type="compositionally biased region" description="Polar residues" evidence="3">
    <location>
        <begin position="800"/>
        <end position="812"/>
    </location>
</feature>
<dbReference type="EMBL" id="FR824100">
    <property type="protein sequence ID" value="CCA18756.1"/>
    <property type="molecule type" value="Genomic_DNA"/>
</dbReference>
<evidence type="ECO:0000256" key="3">
    <source>
        <dbReference type="SAM" id="MobiDB-lite"/>
    </source>
</evidence>
<name>F0WC43_9STRA</name>
<dbReference type="PANTHER" id="PTHR12187:SF11">
    <property type="entry name" value="PHOSPHATIDYLINOSITOL-3,4-BISPHOSPHATE 4-PHOSPHATASE"/>
    <property type="match status" value="1"/>
</dbReference>
<evidence type="ECO:0000256" key="1">
    <source>
        <dbReference type="ARBA" id="ARBA00022801"/>
    </source>
</evidence>
<proteinExistence type="predicted"/>
<dbReference type="GO" id="GO:0016316">
    <property type="term" value="F:phosphatidylinositol-3,4-bisphosphate 4-phosphatase activity"/>
    <property type="evidence" value="ECO:0007669"/>
    <property type="project" value="InterPro"/>
</dbReference>
<feature type="region of interest" description="Disordered" evidence="3">
    <location>
        <begin position="1048"/>
        <end position="1073"/>
    </location>
</feature>
<feature type="transmembrane region" description="Helical" evidence="4">
    <location>
        <begin position="247"/>
        <end position="270"/>
    </location>
</feature>
<evidence type="ECO:0000313" key="6">
    <source>
        <dbReference type="EMBL" id="CCA25208.1"/>
    </source>
</evidence>
<accession>F0WC43</accession>
<feature type="region of interest" description="Disordered" evidence="3">
    <location>
        <begin position="790"/>
        <end position="812"/>
    </location>
</feature>
<reference evidence="5" key="1">
    <citation type="journal article" date="2011" name="PLoS Biol.">
        <title>Gene gain and loss during evolution of obligate parasitism in the white rust pathogen of Arabidopsis thaliana.</title>
        <authorList>
            <person name="Kemen E."/>
            <person name="Gardiner A."/>
            <person name="Schultz-Larsen T."/>
            <person name="Kemen A.C."/>
            <person name="Balmuth A.L."/>
            <person name="Robert-Seilaniantz A."/>
            <person name="Bailey K."/>
            <person name="Holub E."/>
            <person name="Studholme D.J."/>
            <person name="Maclean D."/>
            <person name="Jones J.D."/>
        </authorList>
    </citation>
    <scope>NUCLEOTIDE SEQUENCE</scope>
</reference>
<feature type="compositionally biased region" description="Polar residues" evidence="3">
    <location>
        <begin position="484"/>
        <end position="507"/>
    </location>
</feature>
<feature type="transmembrane region" description="Helical" evidence="4">
    <location>
        <begin position="180"/>
        <end position="201"/>
    </location>
</feature>
<reference evidence="5" key="2">
    <citation type="submission" date="2011-02" db="EMBL/GenBank/DDBJ databases">
        <authorList>
            <person name="MacLean D."/>
        </authorList>
    </citation>
    <scope>NUCLEOTIDE SEQUENCE</scope>
</reference>
<dbReference type="GO" id="GO:0005737">
    <property type="term" value="C:cytoplasm"/>
    <property type="evidence" value="ECO:0007669"/>
    <property type="project" value="TreeGrafter"/>
</dbReference>
<feature type="transmembrane region" description="Helical" evidence="4">
    <location>
        <begin position="138"/>
        <end position="160"/>
    </location>
</feature>
<keyword evidence="4" id="KW-0472">Membrane</keyword>
<dbReference type="HOGENOM" id="CLU_247695_0_0_1"/>
<feature type="transmembrane region" description="Helical" evidence="4">
    <location>
        <begin position="104"/>
        <end position="126"/>
    </location>
</feature>
<dbReference type="PANTHER" id="PTHR12187">
    <property type="entry name" value="AGAP000124-PA"/>
    <property type="match status" value="1"/>
</dbReference>
<dbReference type="InterPro" id="IPR039034">
    <property type="entry name" value="INPP4"/>
</dbReference>
<keyword evidence="4" id="KW-0812">Transmembrane</keyword>
<dbReference type="EMBL" id="FR824326">
    <property type="protein sequence ID" value="CCA25208.1"/>
    <property type="molecule type" value="Genomic_DNA"/>
</dbReference>
<feature type="transmembrane region" description="Helical" evidence="4">
    <location>
        <begin position="70"/>
        <end position="92"/>
    </location>
</feature>
<keyword evidence="1" id="KW-0378">Hydrolase</keyword>
<gene>
    <name evidence="5" type="primary">AlNc14C55G4227</name>
    <name evidence="6" type="synonym">AlNc14C281G10119</name>
    <name evidence="5" type="ORF">ALNC14_048990</name>
    <name evidence="6" type="ORF">ALNC14_113520</name>
</gene>
<evidence type="ECO:0000256" key="4">
    <source>
        <dbReference type="SAM" id="Phobius"/>
    </source>
</evidence>
<evidence type="ECO:0000256" key="2">
    <source>
        <dbReference type="ARBA" id="ARBA00023098"/>
    </source>
</evidence>
<protein>
    <submittedName>
        <fullName evidence="5">Type I inositol3 putative</fullName>
    </submittedName>
</protein>
<keyword evidence="2" id="KW-0443">Lipid metabolism</keyword>
<keyword evidence="4" id="KW-1133">Transmembrane helix</keyword>
<feature type="region of interest" description="Disordered" evidence="3">
    <location>
        <begin position="484"/>
        <end position="508"/>
    </location>
</feature>
<organism evidence="5">
    <name type="scientific">Albugo laibachii Nc14</name>
    <dbReference type="NCBI Taxonomy" id="890382"/>
    <lineage>
        <taxon>Eukaryota</taxon>
        <taxon>Sar</taxon>
        <taxon>Stramenopiles</taxon>
        <taxon>Oomycota</taxon>
        <taxon>Peronosporomycetes</taxon>
        <taxon>Albuginales</taxon>
        <taxon>Albuginaceae</taxon>
        <taxon>Albugo</taxon>
    </lineage>
</organism>
<sequence length="1602" mass="181389">MDTSSSPIQRQNFLSYHDLYFLKLTNQMSPQLIISILLVHLVFIGACIVRKYSHSPSRRFSAHEVKHTPIFNRLILLYAIIRSFTMVIPLTLYSDYRIDWLQFAFHQTAECVFFSISTFQVLFWIDIVNSKVSLRSRLIWRLYLIVNGIVYTLFVGNASLELLDLLLDTHTRWKLWLQRTSIFMMTTSSMFTSAGLLYSMVKLHKRVRRVMKQQHKAVVDRFSEIQIWNGSREEAQKRFHGRVQKKLFIALIVVEIVLGIVAITFLLRTFVYGTCMMRTYTVVSKSLETFMFVALVLCEALPVGLFFMLMWKVEPSSMLPSVAQRRPSRRMSRVTRLPAMLGNELYSTWGNHRLDEETPLLLKAFDGYSSSVRCNLDRKNVFPAPRTYHVDSQVLHPTLGMNLEALQALTSQEYAESTSTEINSPTSAPCKSTLNANFIDEEAMMILNQKSIRSSSLSLKLGDRVLEKTRVNLFTLVEHMKGTTALTPTTSNPDENQTRSTSESGNNLRHPYYAAQSYSMDDIGKSNHAWLSFQCFNLKLPFKTPASSTFLVLHAVNANENQQVLEIGRTEISKIKVGNNEVASIFYHLMIAVNIEEVEILRASVYDVRNMRNSNDLESQWLIGQTVIPAVSYRGLDRANRNWGHATMHKLYNSFPQVGHVGDLIVRYEADVQCASTKHIENTKLPQRITRAFVYRQLDLHQTFDSQTNMLSVDGSGSCRSGRFELPNRSETSKILIEEELVESVYTWEIPYQLLQLVLSDLLYKVKVHEQEILSAEYKDKSDETLLSAQTHPHEHSADHASQNQNTTLQNADPSIISKGNDEISMLSEMIYHIQDDAMERKERKWRFELLEMMKAHITMVEKAILLYSTTEYNGLTFKPSTKKADPCLSFLALNLHQQLLTIGSAVPTSKNDVGASGAISPSSGLQYSQLVDSFDSEAIVSPASANVAKRDTRRRLCDYFAGDDSWKDGEEEDDDFDDEVDGLVEVSDEEAAENSDDYMKAKAAESSDDYMNAKPAMISAPTLLACSQNSLKAIPLTASSVTQMDITPDISKTKNNSNESVLSMDKPERSRSRHESIQAMEAFEEIVSDILRNDHDLGARFDTISDGSCETERGSSFNHVDRDDLTRHTFVGSKHSESFRFSNLHGTTTVGAFAAHVYGFKKGGIRQMQEEVYKIQSKLEKEIAKTDKSEFSIEVLTRQHHELSWHIDRRLEVAFCQSLSALVTCFQQTLFGIIHSERTPFHPSKIDTFGDFRSGRPSTSAAERGIRYLEMLLEIGFLFSVESLLSTYSKEAGMLGDMDAAIRELQRCRICLRRVNSPKDAEFRVALSTVPGGILIELPLIMCDPHLHPERSMHRIPGQDRKSGAIFLDPSLIKVSSERQSHKNSTDERLNRLFTSTISVAPILFSQGVNEMQTVANTVGKASLQREINIASFSLLEKYFQDYCKFNRLTSPLTCTKGSSDGPTDHKEDGYYNFADQKAILEELRRNVHRAGREKKCMEILTLSSFLARSLGGGRVTCCKSAKDRTAMSVTLEQANLLVHCHRLRPDLRDSITSLLRTHGVRRENARKNIGQAKYCFSALQNYMLPTAYKCPPGTGGGSKS</sequence>
<feature type="transmembrane region" description="Helical" evidence="4">
    <location>
        <begin position="28"/>
        <end position="49"/>
    </location>
</feature>